<keyword evidence="2" id="KW-1185">Reference proteome</keyword>
<evidence type="ECO:0000313" key="1">
    <source>
        <dbReference type="EMBL" id="KAK8062803.1"/>
    </source>
</evidence>
<name>A0ABR1UV66_9PEZI</name>
<reference evidence="1 2" key="1">
    <citation type="submission" date="2023-01" db="EMBL/GenBank/DDBJ databases">
        <title>Analysis of 21 Apiospora genomes using comparative genomics revels a genus with tremendous synthesis potential of carbohydrate active enzymes and secondary metabolites.</title>
        <authorList>
            <person name="Sorensen T."/>
        </authorList>
    </citation>
    <scope>NUCLEOTIDE SEQUENCE [LARGE SCALE GENOMIC DNA]</scope>
    <source>
        <strain evidence="1 2">CBS 114990</strain>
    </source>
</reference>
<proteinExistence type="predicted"/>
<sequence length="284" mass="33630">MSIQETFEEIPHELTTNALRPRIPNRDTEAMDLMFRLRQNQLRQPPEIYARGSWGYTILRTVYTPESDALLPSVLLKLERWMSQYHLHINRFPFWGELGEAEHRKRSNGSINDELGRRFRIELVQDEKKLNMPHLQYASQQDICSLCDVFDAWVASVGQDPHAQYPLSPRFCDCLVIDEDSLRMLLEIPDEPPRLHVAADSEEKRGMRCCGYEFFWLLDTRAVRIFAQNPDRSPTYRGWMKVEVRAIINSWFDKCSRLERGDYNLDCVQKGEDPTEYWYDNWSF</sequence>
<gene>
    <name evidence="1" type="ORF">PG997_014900</name>
</gene>
<evidence type="ECO:0000313" key="2">
    <source>
        <dbReference type="Proteomes" id="UP001433268"/>
    </source>
</evidence>
<organism evidence="1 2">
    <name type="scientific">Apiospora hydei</name>
    <dbReference type="NCBI Taxonomy" id="1337664"/>
    <lineage>
        <taxon>Eukaryota</taxon>
        <taxon>Fungi</taxon>
        <taxon>Dikarya</taxon>
        <taxon>Ascomycota</taxon>
        <taxon>Pezizomycotina</taxon>
        <taxon>Sordariomycetes</taxon>
        <taxon>Xylariomycetidae</taxon>
        <taxon>Amphisphaeriales</taxon>
        <taxon>Apiosporaceae</taxon>
        <taxon>Apiospora</taxon>
    </lineage>
</organism>
<accession>A0ABR1UV66</accession>
<dbReference type="EMBL" id="JAQQWN010000010">
    <property type="protein sequence ID" value="KAK8062803.1"/>
    <property type="molecule type" value="Genomic_DNA"/>
</dbReference>
<dbReference type="Proteomes" id="UP001433268">
    <property type="component" value="Unassembled WGS sequence"/>
</dbReference>
<dbReference type="RefSeq" id="XP_066661402.1">
    <property type="nucleotide sequence ID" value="XM_066819214.1"/>
</dbReference>
<comment type="caution">
    <text evidence="1">The sequence shown here is derived from an EMBL/GenBank/DDBJ whole genome shotgun (WGS) entry which is preliminary data.</text>
</comment>
<dbReference type="GeneID" id="92052274"/>
<protein>
    <submittedName>
        <fullName evidence="1">Uncharacterized protein</fullName>
    </submittedName>
</protein>